<name>A0AAD6VY91_9ROSI</name>
<dbReference type="EMBL" id="JAQIZT010000006">
    <property type="protein sequence ID" value="KAJ6992235.1"/>
    <property type="molecule type" value="Genomic_DNA"/>
</dbReference>
<sequence length="82" mass="9362">MEVIFVSRNEGEDLKMAEVVVFLDLKYPFLDQPPRLIDFGKEMDASELRSLQMSESMQQLVNDLAATESVLLFSVQIHTSHC</sequence>
<organism evidence="1 2">
    <name type="scientific">Populus alba x Populus x berolinensis</name>
    <dbReference type="NCBI Taxonomy" id="444605"/>
    <lineage>
        <taxon>Eukaryota</taxon>
        <taxon>Viridiplantae</taxon>
        <taxon>Streptophyta</taxon>
        <taxon>Embryophyta</taxon>
        <taxon>Tracheophyta</taxon>
        <taxon>Spermatophyta</taxon>
        <taxon>Magnoliopsida</taxon>
        <taxon>eudicotyledons</taxon>
        <taxon>Gunneridae</taxon>
        <taxon>Pentapetalae</taxon>
        <taxon>rosids</taxon>
        <taxon>fabids</taxon>
        <taxon>Malpighiales</taxon>
        <taxon>Salicaceae</taxon>
        <taxon>Saliceae</taxon>
        <taxon>Populus</taxon>
    </lineage>
</organism>
<reference evidence="1" key="1">
    <citation type="journal article" date="2023" name="Mol. Ecol. Resour.">
        <title>Chromosome-level genome assembly of a triploid poplar Populus alba 'Berolinensis'.</title>
        <authorList>
            <person name="Chen S."/>
            <person name="Yu Y."/>
            <person name="Wang X."/>
            <person name="Wang S."/>
            <person name="Zhang T."/>
            <person name="Zhou Y."/>
            <person name="He R."/>
            <person name="Meng N."/>
            <person name="Wang Y."/>
            <person name="Liu W."/>
            <person name="Liu Z."/>
            <person name="Liu J."/>
            <person name="Guo Q."/>
            <person name="Huang H."/>
            <person name="Sederoff R.R."/>
            <person name="Wang G."/>
            <person name="Qu G."/>
            <person name="Chen S."/>
        </authorList>
    </citation>
    <scope>NUCLEOTIDE SEQUENCE</scope>
    <source>
        <strain evidence="1">SC-2020</strain>
    </source>
</reference>
<evidence type="ECO:0000313" key="1">
    <source>
        <dbReference type="EMBL" id="KAJ6992235.1"/>
    </source>
</evidence>
<evidence type="ECO:0000313" key="2">
    <source>
        <dbReference type="Proteomes" id="UP001164929"/>
    </source>
</evidence>
<dbReference type="AlphaFoldDB" id="A0AAD6VY91"/>
<gene>
    <name evidence="1" type="ORF">NC653_015560</name>
</gene>
<accession>A0AAD6VY91</accession>
<protein>
    <submittedName>
        <fullName evidence="1">Uncharacterized protein</fullName>
    </submittedName>
</protein>
<proteinExistence type="predicted"/>
<dbReference type="Proteomes" id="UP001164929">
    <property type="component" value="Chromosome 6"/>
</dbReference>
<comment type="caution">
    <text evidence="1">The sequence shown here is derived from an EMBL/GenBank/DDBJ whole genome shotgun (WGS) entry which is preliminary data.</text>
</comment>
<keyword evidence="2" id="KW-1185">Reference proteome</keyword>